<evidence type="ECO:0000256" key="10">
    <source>
        <dbReference type="ARBA" id="ARBA00022771"/>
    </source>
</evidence>
<evidence type="ECO:0000256" key="13">
    <source>
        <dbReference type="ARBA" id="ARBA00048635"/>
    </source>
</evidence>
<name>A0A8H6EUM4_DEKBR</name>
<evidence type="ECO:0000256" key="8">
    <source>
        <dbReference type="ARBA" id="ARBA00022694"/>
    </source>
</evidence>
<dbReference type="PANTHER" id="PTHR12998:SF0">
    <property type="entry name" value="TRNA:M(4)X MODIFICATION ENZYME TRM13 HOMOLOG"/>
    <property type="match status" value="1"/>
</dbReference>
<dbReference type="Pfam" id="PF05206">
    <property type="entry name" value="TRM13"/>
    <property type="match status" value="2"/>
</dbReference>
<evidence type="ECO:0000256" key="5">
    <source>
        <dbReference type="ARBA" id="ARBA00022603"/>
    </source>
</evidence>
<evidence type="ECO:0000256" key="12">
    <source>
        <dbReference type="ARBA" id="ARBA00048165"/>
    </source>
</evidence>
<keyword evidence="8 15" id="KW-0819">tRNA processing</keyword>
<evidence type="ECO:0000256" key="11">
    <source>
        <dbReference type="ARBA" id="ARBA00022833"/>
    </source>
</evidence>
<evidence type="ECO:0000256" key="9">
    <source>
        <dbReference type="ARBA" id="ARBA00022723"/>
    </source>
</evidence>
<comment type="catalytic activity">
    <reaction evidence="12 15">
        <text>cytidine(4) in tRNA(Pro) + S-adenosyl-L-methionine = 2'-O-methylcytidine(4) in tRNA(Pro) + S-adenosyl-L-homocysteine + H(+)</text>
        <dbReference type="Rhea" id="RHEA:32767"/>
        <dbReference type="Rhea" id="RHEA-COMP:10397"/>
        <dbReference type="Rhea" id="RHEA-COMP:10398"/>
        <dbReference type="ChEBI" id="CHEBI:15378"/>
        <dbReference type="ChEBI" id="CHEBI:57856"/>
        <dbReference type="ChEBI" id="CHEBI:59789"/>
        <dbReference type="ChEBI" id="CHEBI:74495"/>
        <dbReference type="ChEBI" id="CHEBI:82748"/>
        <dbReference type="EC" id="2.1.1.225"/>
    </reaction>
</comment>
<proteinExistence type="inferred from homology"/>
<evidence type="ECO:0000256" key="2">
    <source>
        <dbReference type="ARBA" id="ARBA00005265"/>
    </source>
</evidence>
<evidence type="ECO:0000313" key="17">
    <source>
        <dbReference type="EMBL" id="KAF6010988.1"/>
    </source>
</evidence>
<gene>
    <name evidence="17" type="ORF">HII12_002580</name>
</gene>
<dbReference type="Proteomes" id="UP000568158">
    <property type="component" value="Unassembled WGS sequence"/>
</dbReference>
<comment type="catalytic activity">
    <reaction evidence="14 15">
        <text>adenosine(4) in tRNA(His) + S-adenosyl-L-methionine = 2'-O-methyladenosine(4) in tRNA(His) + S-adenosyl-L-homocysteine + H(+)</text>
        <dbReference type="Rhea" id="RHEA:43196"/>
        <dbReference type="Rhea" id="RHEA-COMP:10401"/>
        <dbReference type="Rhea" id="RHEA-COMP:10402"/>
        <dbReference type="ChEBI" id="CHEBI:15378"/>
        <dbReference type="ChEBI" id="CHEBI:57856"/>
        <dbReference type="ChEBI" id="CHEBI:59789"/>
        <dbReference type="ChEBI" id="CHEBI:74411"/>
        <dbReference type="ChEBI" id="CHEBI:74477"/>
        <dbReference type="EC" id="2.1.1.225"/>
    </reaction>
</comment>
<dbReference type="InterPro" id="IPR007871">
    <property type="entry name" value="Methyltransferase_TRM13"/>
</dbReference>
<dbReference type="GO" id="GO:0106050">
    <property type="term" value="F:tRNA 2'-O-methyltransferase activity"/>
    <property type="evidence" value="ECO:0007669"/>
    <property type="project" value="UniProtKB-UniRule"/>
</dbReference>
<keyword evidence="10 15" id="KW-0863">Zinc-finger</keyword>
<comment type="caution">
    <text evidence="17">The sequence shown here is derived from an EMBL/GenBank/DDBJ whole genome shotgun (WGS) entry which is preliminary data.</text>
</comment>
<dbReference type="PANTHER" id="PTHR12998">
    <property type="entry name" value="TRNA:M(4)X MODIFICATION ENZYME TRM13 HOMOLOG"/>
    <property type="match status" value="1"/>
</dbReference>
<feature type="domain" description="CHHC U11-48K-type" evidence="16">
    <location>
        <begin position="75"/>
        <end position="102"/>
    </location>
</feature>
<dbReference type="GO" id="GO:0030488">
    <property type="term" value="P:tRNA methylation"/>
    <property type="evidence" value="ECO:0007669"/>
    <property type="project" value="InterPro"/>
</dbReference>
<evidence type="ECO:0000256" key="1">
    <source>
        <dbReference type="ARBA" id="ARBA00002267"/>
    </source>
</evidence>
<keyword evidence="7 15" id="KW-0949">S-adenosyl-L-methionine</keyword>
<comment type="similarity">
    <text evidence="2 15">Belongs to the methyltransferase TRM13 family.</text>
</comment>
<accession>A0A8H6EUM4</accession>
<dbReference type="InterPro" id="IPR022776">
    <property type="entry name" value="TRM13/UPF0224_CHHC_Znf_dom"/>
</dbReference>
<sequence>MTQVQTTNEHVKRRKKGSDQQFKCQFINPINHRKCGLQVRKGMKYCFAHLNKVEHDKNAETKVFRINKKGEKIGRVRCPLDPSHTVWADRLKNHLGKCNAVRAKREEKEKQKTCAWFDLNCNVKGEICGDMKLGDESVDKEEFKLFIDKTLRKYDDFFGDKPELMLDQVRYQEGLEERSEEITNKKHFIQQSSLIGQLVKHKLFDKSNLYVEFGCGRAEFSRYLNLALESKDFLKDNFDIDSTNFKYIRKMCPWATSGTYHKGNDDGSEHFSGLTLVEREKVGLKMRRIIDASRCFAMKAYGFNVQLIKYVPRDVTFENNCMVITSKTNSEHE</sequence>
<evidence type="ECO:0000259" key="16">
    <source>
        <dbReference type="PROSITE" id="PS51800"/>
    </source>
</evidence>
<keyword evidence="9 15" id="KW-0479">Metal-binding</keyword>
<evidence type="ECO:0000256" key="14">
    <source>
        <dbReference type="ARBA" id="ARBA00049393"/>
    </source>
</evidence>
<evidence type="ECO:0000256" key="4">
    <source>
        <dbReference type="ARBA" id="ARBA00015883"/>
    </source>
</evidence>
<comment type="catalytic activity">
    <reaction evidence="13 15">
        <text>cytidine(4) in tRNA(Gly)(GCC) + S-adenosyl-L-methionine = 2'-O-methylcytidine(4) in tRNA(Gly)(GCC) + S-adenosyl-L-homocysteine + H(+)</text>
        <dbReference type="Rhea" id="RHEA:43192"/>
        <dbReference type="Rhea" id="RHEA-COMP:10399"/>
        <dbReference type="Rhea" id="RHEA-COMP:10400"/>
        <dbReference type="ChEBI" id="CHEBI:15378"/>
        <dbReference type="ChEBI" id="CHEBI:57856"/>
        <dbReference type="ChEBI" id="CHEBI:59789"/>
        <dbReference type="ChEBI" id="CHEBI:74495"/>
        <dbReference type="ChEBI" id="CHEBI:82748"/>
        <dbReference type="EC" id="2.1.1.225"/>
    </reaction>
</comment>
<dbReference type="EMBL" id="JABCYN010000025">
    <property type="protein sequence ID" value="KAF6010988.1"/>
    <property type="molecule type" value="Genomic_DNA"/>
</dbReference>
<keyword evidence="6 15" id="KW-0808">Transferase</keyword>
<protein>
    <recommendedName>
        <fullName evidence="4 15">tRNA:m(4)X modification enzyme TRM13</fullName>
        <ecNumber evidence="3 15">2.1.1.225</ecNumber>
    </recommendedName>
</protein>
<evidence type="ECO:0000256" key="3">
    <source>
        <dbReference type="ARBA" id="ARBA00012810"/>
    </source>
</evidence>
<evidence type="ECO:0000256" key="6">
    <source>
        <dbReference type="ARBA" id="ARBA00022679"/>
    </source>
</evidence>
<evidence type="ECO:0000256" key="15">
    <source>
        <dbReference type="RuleBase" id="RU367103"/>
    </source>
</evidence>
<comment type="function">
    <text evidence="1 15">tRNA methylase which 2'-O-methylates cytidine(4) in tRNA(Pro) and tRNA(Gly)(GCC), and adenosine(4) in tRNA(His).</text>
</comment>
<dbReference type="AlphaFoldDB" id="A0A8H6EUM4"/>
<dbReference type="EC" id="2.1.1.225" evidence="3 15"/>
<dbReference type="Pfam" id="PF05253">
    <property type="entry name" value="zf-U11-48K"/>
    <property type="match status" value="1"/>
</dbReference>
<evidence type="ECO:0000313" key="18">
    <source>
        <dbReference type="Proteomes" id="UP000568158"/>
    </source>
</evidence>
<dbReference type="GO" id="GO:0008270">
    <property type="term" value="F:zinc ion binding"/>
    <property type="evidence" value="ECO:0007669"/>
    <property type="project" value="UniProtKB-KW"/>
</dbReference>
<dbReference type="InterPro" id="IPR039044">
    <property type="entry name" value="Trm13"/>
</dbReference>
<evidence type="ECO:0000256" key="7">
    <source>
        <dbReference type="ARBA" id="ARBA00022691"/>
    </source>
</evidence>
<dbReference type="PROSITE" id="PS51800">
    <property type="entry name" value="ZF_CHHC_U11_48K"/>
    <property type="match status" value="1"/>
</dbReference>
<organism evidence="17 18">
    <name type="scientific">Dekkera bruxellensis</name>
    <name type="common">Brettanomyces custersii</name>
    <dbReference type="NCBI Taxonomy" id="5007"/>
    <lineage>
        <taxon>Eukaryota</taxon>
        <taxon>Fungi</taxon>
        <taxon>Dikarya</taxon>
        <taxon>Ascomycota</taxon>
        <taxon>Saccharomycotina</taxon>
        <taxon>Pichiomycetes</taxon>
        <taxon>Pichiales</taxon>
        <taxon>Pichiaceae</taxon>
        <taxon>Brettanomyces</taxon>
    </lineage>
</organism>
<keyword evidence="11 15" id="KW-0862">Zinc</keyword>
<reference evidence="17 18" key="1">
    <citation type="journal article" date="2020" name="Appl. Microbiol. Biotechnol.">
        <title>Targeted gene deletion in Brettanomyces bruxellensis with an expression-free CRISPR-Cas9 system.</title>
        <authorList>
            <person name="Varela C."/>
            <person name="Bartel C."/>
            <person name="Onetto C."/>
            <person name="Borneman A."/>
        </authorList>
    </citation>
    <scope>NUCLEOTIDE SEQUENCE [LARGE SCALE GENOMIC DNA]</scope>
    <source>
        <strain evidence="17 18">AWRI1613</strain>
    </source>
</reference>
<keyword evidence="5 15" id="KW-0489">Methyltransferase</keyword>